<evidence type="ECO:0000313" key="10">
    <source>
        <dbReference type="EMBL" id="KKW32993.1"/>
    </source>
</evidence>
<keyword evidence="3 7" id="KW-0378">Hydrolase</keyword>
<evidence type="ECO:0000256" key="5">
    <source>
        <dbReference type="ARBA" id="ARBA00038063"/>
    </source>
</evidence>
<comment type="catalytic activity">
    <reaction evidence="7 8">
        <text>an N-acyl-L-alpha-aminoacyl-tRNA + H2O = an N-acyl-L-amino acid + a tRNA + H(+)</text>
        <dbReference type="Rhea" id="RHEA:54448"/>
        <dbReference type="Rhea" id="RHEA-COMP:10123"/>
        <dbReference type="Rhea" id="RHEA-COMP:13883"/>
        <dbReference type="ChEBI" id="CHEBI:15377"/>
        <dbReference type="ChEBI" id="CHEBI:15378"/>
        <dbReference type="ChEBI" id="CHEBI:59874"/>
        <dbReference type="ChEBI" id="CHEBI:78442"/>
        <dbReference type="ChEBI" id="CHEBI:138191"/>
        <dbReference type="EC" id="3.1.1.29"/>
    </reaction>
</comment>
<name>A0A0G1XNZ1_9BACT</name>
<feature type="binding site" evidence="7">
    <location>
        <position position="114"/>
    </location>
    <ligand>
        <name>tRNA</name>
        <dbReference type="ChEBI" id="CHEBI:17843"/>
    </ligand>
</feature>
<evidence type="ECO:0000256" key="6">
    <source>
        <dbReference type="ARBA" id="ARBA00050038"/>
    </source>
</evidence>
<dbReference type="SUPFAM" id="SSF53178">
    <property type="entry name" value="Peptidyl-tRNA hydrolase-like"/>
    <property type="match status" value="1"/>
</dbReference>
<evidence type="ECO:0000256" key="7">
    <source>
        <dbReference type="HAMAP-Rule" id="MF_00083"/>
    </source>
</evidence>
<dbReference type="Gene3D" id="3.40.50.1470">
    <property type="entry name" value="Peptidyl-tRNA hydrolase"/>
    <property type="match status" value="1"/>
</dbReference>
<evidence type="ECO:0000256" key="8">
    <source>
        <dbReference type="RuleBase" id="RU000673"/>
    </source>
</evidence>
<comment type="caution">
    <text evidence="10">The sequence shown here is derived from an EMBL/GenBank/DDBJ whole genome shotgun (WGS) entry which is preliminary data.</text>
</comment>
<feature type="site" description="Stabilizes the basic form of H active site to accept a proton" evidence="7">
    <location>
        <position position="93"/>
    </location>
</feature>
<dbReference type="Pfam" id="PF01195">
    <property type="entry name" value="Pept_tRNA_hydro"/>
    <property type="match status" value="1"/>
</dbReference>
<dbReference type="PANTHER" id="PTHR17224">
    <property type="entry name" value="PEPTIDYL-TRNA HYDROLASE"/>
    <property type="match status" value="1"/>
</dbReference>
<dbReference type="PANTHER" id="PTHR17224:SF1">
    <property type="entry name" value="PEPTIDYL-TRNA HYDROLASE"/>
    <property type="match status" value="1"/>
</dbReference>
<keyword evidence="4 7" id="KW-0694">RNA-binding</keyword>
<comment type="subunit">
    <text evidence="7">Monomer.</text>
</comment>
<dbReference type="PROSITE" id="PS01195">
    <property type="entry name" value="PEPT_TRNA_HYDROL_1"/>
    <property type="match status" value="1"/>
</dbReference>
<proteinExistence type="inferred from homology"/>
<evidence type="ECO:0000256" key="2">
    <source>
        <dbReference type="ARBA" id="ARBA00022555"/>
    </source>
</evidence>
<feature type="site" description="Discriminates between blocked and unblocked aminoacyl-tRNA" evidence="7">
    <location>
        <position position="9"/>
    </location>
</feature>
<dbReference type="InterPro" id="IPR018171">
    <property type="entry name" value="Pept_tRNA_hydro_CS"/>
</dbReference>
<dbReference type="InterPro" id="IPR036416">
    <property type="entry name" value="Pept_tRNA_hydro_sf"/>
</dbReference>
<evidence type="ECO:0000256" key="3">
    <source>
        <dbReference type="ARBA" id="ARBA00022801"/>
    </source>
</evidence>
<reference evidence="10 11" key="1">
    <citation type="journal article" date="2015" name="Nature">
        <title>rRNA introns, odd ribosomes, and small enigmatic genomes across a large radiation of phyla.</title>
        <authorList>
            <person name="Brown C.T."/>
            <person name="Hug L.A."/>
            <person name="Thomas B.C."/>
            <person name="Sharon I."/>
            <person name="Castelle C.J."/>
            <person name="Singh A."/>
            <person name="Wilkins M.J."/>
            <person name="Williams K.H."/>
            <person name="Banfield J.F."/>
        </authorList>
    </citation>
    <scope>NUCLEOTIDE SEQUENCE [LARGE SCALE GENOMIC DNA]</scope>
</reference>
<accession>A0A0G1XNZ1</accession>
<dbReference type="HAMAP" id="MF_00083">
    <property type="entry name" value="Pept_tRNA_hydro_bact"/>
    <property type="match status" value="1"/>
</dbReference>
<feature type="binding site" evidence="7">
    <location>
        <position position="66"/>
    </location>
    <ligand>
        <name>tRNA</name>
        <dbReference type="ChEBI" id="CHEBI:17843"/>
    </ligand>
</feature>
<keyword evidence="7" id="KW-0963">Cytoplasm</keyword>
<dbReference type="GO" id="GO:0000049">
    <property type="term" value="F:tRNA binding"/>
    <property type="evidence" value="ECO:0007669"/>
    <property type="project" value="UniProtKB-UniRule"/>
</dbReference>
<dbReference type="Proteomes" id="UP000034711">
    <property type="component" value="Unassembled WGS sequence"/>
</dbReference>
<feature type="binding site" evidence="7">
    <location>
        <position position="68"/>
    </location>
    <ligand>
        <name>tRNA</name>
        <dbReference type="ChEBI" id="CHEBI:17843"/>
    </ligand>
</feature>
<evidence type="ECO:0000313" key="11">
    <source>
        <dbReference type="Proteomes" id="UP000034711"/>
    </source>
</evidence>
<dbReference type="GO" id="GO:0006515">
    <property type="term" value="P:protein quality control for misfolded or incompletely synthesized proteins"/>
    <property type="evidence" value="ECO:0007669"/>
    <property type="project" value="UniProtKB-UniRule"/>
</dbReference>
<dbReference type="EC" id="3.1.1.29" evidence="1 7"/>
<feature type="binding site" evidence="7">
    <location>
        <position position="14"/>
    </location>
    <ligand>
        <name>tRNA</name>
        <dbReference type="ChEBI" id="CHEBI:17843"/>
    </ligand>
</feature>
<evidence type="ECO:0000256" key="1">
    <source>
        <dbReference type="ARBA" id="ARBA00013260"/>
    </source>
</evidence>
<dbReference type="EMBL" id="LCRI01000008">
    <property type="protein sequence ID" value="KKW32993.1"/>
    <property type="molecule type" value="Genomic_DNA"/>
</dbReference>
<keyword evidence="2 7" id="KW-0820">tRNA-binding</keyword>
<comment type="function">
    <text evidence="7">Catalyzes the release of premature peptidyl moieties from peptidyl-tRNA molecules trapped in stalled 50S ribosomal subunits, and thus maintains levels of free tRNAs and 50S ribosomes.</text>
</comment>
<evidence type="ECO:0000256" key="4">
    <source>
        <dbReference type="ARBA" id="ARBA00022884"/>
    </source>
</evidence>
<gene>
    <name evidence="7" type="primary">pth</name>
    <name evidence="10" type="ORF">UY77_C0008G0010</name>
</gene>
<dbReference type="PATRIC" id="fig|1618980.3.peg.187"/>
<protein>
    <recommendedName>
        <fullName evidence="6 7">Peptidyl-tRNA hydrolase</fullName>
        <shortName evidence="7">Pth</shortName>
        <ecNumber evidence="1 7">3.1.1.29</ecNumber>
    </recommendedName>
</protein>
<evidence type="ECO:0000256" key="9">
    <source>
        <dbReference type="RuleBase" id="RU004320"/>
    </source>
</evidence>
<sequence length="176" mass="19400">MKLIVGLGNPGKEYDHTRHNVGFLVLDRLAETAGGTWKGKKKWQSEISEIEIKDGVRVRLCKPQTFMNKSGDAVKALAQSEGVRAEDILVVYDEADFPFGKIAYRAEGSSAGHNGMQSILDQFPGAAIARVRVGIGRPENPLIPLEEWVLQRWSAEEAVRLPEIIDEAAKIVLGHI</sequence>
<dbReference type="InterPro" id="IPR001328">
    <property type="entry name" value="Pept_tRNA_hydro"/>
</dbReference>
<dbReference type="GO" id="GO:0005737">
    <property type="term" value="C:cytoplasm"/>
    <property type="evidence" value="ECO:0007669"/>
    <property type="project" value="UniProtKB-SubCell"/>
</dbReference>
<organism evidence="10 11">
    <name type="scientific">Candidatus Uhrbacteria bacterium GW2011_GWA2_53_10</name>
    <dbReference type="NCBI Taxonomy" id="1618980"/>
    <lineage>
        <taxon>Bacteria</taxon>
        <taxon>Candidatus Uhriibacteriota</taxon>
    </lineage>
</organism>
<feature type="active site" description="Proton acceptor" evidence="7">
    <location>
        <position position="19"/>
    </location>
</feature>
<dbReference type="AlphaFoldDB" id="A0A0G1XNZ1"/>
<dbReference type="GO" id="GO:0004045">
    <property type="term" value="F:peptidyl-tRNA hydrolase activity"/>
    <property type="evidence" value="ECO:0007669"/>
    <property type="project" value="UniProtKB-UniRule"/>
</dbReference>
<comment type="similarity">
    <text evidence="5 7 9">Belongs to the PTH family.</text>
</comment>
<dbReference type="NCBIfam" id="TIGR00447">
    <property type="entry name" value="pth"/>
    <property type="match status" value="1"/>
</dbReference>
<dbReference type="CDD" id="cd00462">
    <property type="entry name" value="PTH"/>
    <property type="match status" value="1"/>
</dbReference>
<dbReference type="GO" id="GO:0072344">
    <property type="term" value="P:rescue of stalled ribosome"/>
    <property type="evidence" value="ECO:0007669"/>
    <property type="project" value="UniProtKB-UniRule"/>
</dbReference>
<comment type="subcellular location">
    <subcellularLocation>
        <location evidence="7">Cytoplasm</location>
    </subcellularLocation>
</comment>
<comment type="function">
    <text evidence="7">Hydrolyzes ribosome-free peptidyl-tRNAs (with 1 or more amino acids incorporated), which drop off the ribosome during protein synthesis, or as a result of ribosome stalling.</text>
</comment>